<dbReference type="InterPro" id="IPR002904">
    <property type="entry name" value="Lys-tRNA-ligase"/>
</dbReference>
<evidence type="ECO:0000256" key="2">
    <source>
        <dbReference type="ARBA" id="ARBA00005594"/>
    </source>
</evidence>
<dbReference type="GO" id="GO:0005737">
    <property type="term" value="C:cytoplasm"/>
    <property type="evidence" value="ECO:0007669"/>
    <property type="project" value="UniProtKB-SubCell"/>
</dbReference>
<dbReference type="InterPro" id="IPR020751">
    <property type="entry name" value="aa-tRNA-synth_I_codon-bd_sub2"/>
</dbReference>
<keyword evidence="4 10" id="KW-0436">Ligase</keyword>
<evidence type="ECO:0000256" key="5">
    <source>
        <dbReference type="ARBA" id="ARBA00022741"/>
    </source>
</evidence>
<keyword evidence="6 10" id="KW-0067">ATP-binding</keyword>
<gene>
    <name evidence="10 12" type="primary">lysS</name>
    <name evidence="12" type="ORF">HA254_03645</name>
</gene>
<dbReference type="GO" id="GO:0005524">
    <property type="term" value="F:ATP binding"/>
    <property type="evidence" value="ECO:0007669"/>
    <property type="project" value="UniProtKB-UniRule"/>
</dbReference>
<evidence type="ECO:0000256" key="1">
    <source>
        <dbReference type="ARBA" id="ARBA00004496"/>
    </source>
</evidence>
<evidence type="ECO:0000313" key="12">
    <source>
        <dbReference type="EMBL" id="HIH09740.1"/>
    </source>
</evidence>
<dbReference type="InterPro" id="IPR008925">
    <property type="entry name" value="aa_tRNA-synth_I_cd-bd_sf"/>
</dbReference>
<evidence type="ECO:0000256" key="8">
    <source>
        <dbReference type="ARBA" id="ARBA00023146"/>
    </source>
</evidence>
<reference evidence="13" key="1">
    <citation type="journal article" date="2020" name="bioRxiv">
        <title>A rank-normalized archaeal taxonomy based on genome phylogeny resolves widespread incomplete and uneven classifications.</title>
        <authorList>
            <person name="Rinke C."/>
            <person name="Chuvochina M."/>
            <person name="Mussig A.J."/>
            <person name="Chaumeil P.-A."/>
            <person name="Waite D.W."/>
            <person name="Whitman W.B."/>
            <person name="Parks D.H."/>
            <person name="Hugenholtz P."/>
        </authorList>
    </citation>
    <scope>NUCLEOTIDE SEQUENCE [LARGE SCALE GENOMIC DNA]</scope>
</reference>
<dbReference type="SUPFAM" id="SSF48163">
    <property type="entry name" value="An anticodon-binding domain of class I aminoacyl-tRNA synthetases"/>
    <property type="match status" value="1"/>
</dbReference>
<keyword evidence="5 10" id="KW-0547">Nucleotide-binding</keyword>
<proteinExistence type="inferred from homology"/>
<dbReference type="GO" id="GO:0006430">
    <property type="term" value="P:lysyl-tRNA aminoacylation"/>
    <property type="evidence" value="ECO:0007669"/>
    <property type="project" value="UniProtKB-UniRule"/>
</dbReference>
<dbReference type="Pfam" id="PF03483">
    <property type="entry name" value="B3_4"/>
    <property type="match status" value="1"/>
</dbReference>
<comment type="caution">
    <text evidence="10">Lacks conserved residue(s) required for the propagation of feature annotation.</text>
</comment>
<comment type="subcellular location">
    <subcellularLocation>
        <location evidence="1 10">Cytoplasm</location>
    </subcellularLocation>
</comment>
<keyword evidence="7 10" id="KW-0648">Protein biosynthesis</keyword>
<dbReference type="Gene3D" id="1.10.10.350">
    <property type="match status" value="1"/>
</dbReference>
<feature type="short sequence motif" description="'KMSKS' region" evidence="10">
    <location>
        <begin position="291"/>
        <end position="295"/>
    </location>
</feature>
<dbReference type="SUPFAM" id="SSF56037">
    <property type="entry name" value="PheT/TilS domain"/>
    <property type="match status" value="1"/>
</dbReference>
<accession>A0A7J4IY03</accession>
<name>A0A7J4IY03_9ARCH</name>
<keyword evidence="8 10" id="KW-0030">Aminoacyl-tRNA synthetase</keyword>
<evidence type="ECO:0000256" key="9">
    <source>
        <dbReference type="ARBA" id="ARBA00048573"/>
    </source>
</evidence>
<dbReference type="SMART" id="SM00873">
    <property type="entry name" value="B3_4"/>
    <property type="match status" value="1"/>
</dbReference>
<keyword evidence="3 10" id="KW-0963">Cytoplasm</keyword>
<comment type="similarity">
    <text evidence="2 10">Belongs to the class-I aminoacyl-tRNA synthetase family.</text>
</comment>
<evidence type="ECO:0000259" key="11">
    <source>
        <dbReference type="SMART" id="SM00873"/>
    </source>
</evidence>
<feature type="short sequence motif" description="'HIGH' region" evidence="10">
    <location>
        <begin position="42"/>
        <end position="50"/>
    </location>
</feature>
<dbReference type="PROSITE" id="PS00178">
    <property type="entry name" value="AA_TRNA_LIGASE_I"/>
    <property type="match status" value="1"/>
</dbReference>
<dbReference type="Gene3D" id="6.10.20.10">
    <property type="entry name" value="Lysine tRNA ligase, stem contact fold domain"/>
    <property type="match status" value="1"/>
</dbReference>
<dbReference type="InterPro" id="IPR001412">
    <property type="entry name" value="aa-tRNA-synth_I_CS"/>
</dbReference>
<evidence type="ECO:0000256" key="4">
    <source>
        <dbReference type="ARBA" id="ARBA00022598"/>
    </source>
</evidence>
<protein>
    <recommendedName>
        <fullName evidence="10">Lysine--tRNA ligase</fullName>
        <ecNumber evidence="10">6.1.1.6</ecNumber>
    </recommendedName>
    <alternativeName>
        <fullName evidence="10">Lysyl-tRNA synthetase</fullName>
        <shortName evidence="10">LysRS</shortName>
    </alternativeName>
</protein>
<dbReference type="Gene3D" id="3.50.40.10">
    <property type="entry name" value="Phenylalanyl-trna Synthetase, Chain B, domain 3"/>
    <property type="match status" value="1"/>
</dbReference>
<dbReference type="GO" id="GO:0004826">
    <property type="term" value="F:phenylalanine-tRNA ligase activity"/>
    <property type="evidence" value="ECO:0007669"/>
    <property type="project" value="InterPro"/>
</dbReference>
<dbReference type="GO" id="GO:0000049">
    <property type="term" value="F:tRNA binding"/>
    <property type="evidence" value="ECO:0007669"/>
    <property type="project" value="InterPro"/>
</dbReference>
<dbReference type="SUPFAM" id="SSF52374">
    <property type="entry name" value="Nucleotidylyl transferase"/>
    <property type="match status" value="1"/>
</dbReference>
<dbReference type="NCBIfam" id="TIGR00467">
    <property type="entry name" value="lysS_arch"/>
    <property type="match status" value="1"/>
</dbReference>
<dbReference type="GO" id="GO:0004824">
    <property type="term" value="F:lysine-tRNA ligase activity"/>
    <property type="evidence" value="ECO:0007669"/>
    <property type="project" value="UniProtKB-UniRule"/>
</dbReference>
<evidence type="ECO:0000256" key="10">
    <source>
        <dbReference type="HAMAP-Rule" id="MF_00177"/>
    </source>
</evidence>
<dbReference type="Gene3D" id="3.40.50.620">
    <property type="entry name" value="HUPs"/>
    <property type="match status" value="2"/>
</dbReference>
<dbReference type="Gene3D" id="1.10.10.770">
    <property type="match status" value="1"/>
</dbReference>
<dbReference type="HAMAP" id="MF_00177">
    <property type="entry name" value="Lys_tRNA_synth_class1"/>
    <property type="match status" value="1"/>
</dbReference>
<dbReference type="PANTHER" id="PTHR37940">
    <property type="entry name" value="LYSINE--TRNA LIGASE"/>
    <property type="match status" value="1"/>
</dbReference>
<dbReference type="PANTHER" id="PTHR37940:SF1">
    <property type="entry name" value="LYSINE--TRNA LIGASE"/>
    <property type="match status" value="1"/>
</dbReference>
<dbReference type="Pfam" id="PF01921">
    <property type="entry name" value="tRNA-synt_1f"/>
    <property type="match status" value="1"/>
</dbReference>
<dbReference type="Proteomes" id="UP000565078">
    <property type="component" value="Unassembled WGS sequence"/>
</dbReference>
<comment type="catalytic activity">
    <reaction evidence="9 10">
        <text>tRNA(Lys) + L-lysine + ATP = L-lysyl-tRNA(Lys) + AMP + diphosphate</text>
        <dbReference type="Rhea" id="RHEA:20792"/>
        <dbReference type="Rhea" id="RHEA-COMP:9696"/>
        <dbReference type="Rhea" id="RHEA-COMP:9697"/>
        <dbReference type="ChEBI" id="CHEBI:30616"/>
        <dbReference type="ChEBI" id="CHEBI:32551"/>
        <dbReference type="ChEBI" id="CHEBI:33019"/>
        <dbReference type="ChEBI" id="CHEBI:78442"/>
        <dbReference type="ChEBI" id="CHEBI:78529"/>
        <dbReference type="ChEBI" id="CHEBI:456215"/>
        <dbReference type="EC" id="6.1.1.6"/>
    </reaction>
</comment>
<organism evidence="12 13">
    <name type="scientific">Candidatus Iainarchaeum sp</name>
    <dbReference type="NCBI Taxonomy" id="3101447"/>
    <lineage>
        <taxon>Archaea</taxon>
        <taxon>Candidatus Iainarchaeota</taxon>
        <taxon>Candidatus Iainarchaeia</taxon>
        <taxon>Candidatus Iainarchaeales</taxon>
        <taxon>Candidatus Iainarchaeaceae</taxon>
        <taxon>Candidatus Iainarchaeum</taxon>
    </lineage>
</organism>
<dbReference type="InterPro" id="IPR020825">
    <property type="entry name" value="Phe-tRNA_synthase-like_B3/B4"/>
</dbReference>
<evidence type="ECO:0000256" key="7">
    <source>
        <dbReference type="ARBA" id="ARBA00022917"/>
    </source>
</evidence>
<dbReference type="InterPro" id="IPR005146">
    <property type="entry name" value="B3/B4_tRNA-bd"/>
</dbReference>
<evidence type="ECO:0000256" key="3">
    <source>
        <dbReference type="ARBA" id="ARBA00022490"/>
    </source>
</evidence>
<comment type="caution">
    <text evidence="12">The sequence shown here is derived from an EMBL/GenBank/DDBJ whole genome shotgun (WGS) entry which is preliminary data.</text>
</comment>
<evidence type="ECO:0000313" key="13">
    <source>
        <dbReference type="Proteomes" id="UP000565078"/>
    </source>
</evidence>
<dbReference type="InterPro" id="IPR014729">
    <property type="entry name" value="Rossmann-like_a/b/a_fold"/>
</dbReference>
<feature type="domain" description="B3/B4 tRNA-binding" evidence="11">
    <location>
        <begin position="615"/>
        <end position="767"/>
    </location>
</feature>
<dbReference type="EMBL" id="DUGC01000057">
    <property type="protein sequence ID" value="HIH09740.1"/>
    <property type="molecule type" value="Genomic_DNA"/>
</dbReference>
<sequence>MAQAEKMNEAAQKEQWPDNVAKKIIEAKGDLPQYTVAAGITPSGVVHIGNFREIMTVDLVAKALRKLGKRVRFIYSWDDYDVFRKVPANFPNKEMLGKYLRQPIVDVPDPFGCHKSYAEHNEKVLEEELPSMGISPDFLYQSKKYRACEYFEGMKTALLSKEKIKVILDEWRAEDLGGNWNPVRVFCEKCNTDRTEITGYDGSYALSYSCECGFKDSFDFRKKGIAKLQWRVDWPMRWNYEKVKFEPSGKEHSSQGGSNTTANEIVKGIWGYEPPYHIMYEFIAIKGTGGKMSSSKGNTVDLKEMKAIYEPCVIRYIFVRPVPSRSFEISFDADVIAIYEAFDRLERIYFGAEEPPKESAIEQLASTYEYSAVEIPKSFPIQPSFRHLTTILQLNVMDEKKTYDYFKKDAKTPFDEKRLSTRIACAKNWLSNYAPEQFLFRVQGTVSDQALGIPASHKQALLEFAQGISGHMDEDSLGALFKGAAEKHKLAIAGLFKSAYLMLLNKERGPRLFHIIENIGAAKVKALALELGAKKTEKRKTVALPGQKELSEELDFEISKEVRQKYPLLRVGVLVIEGLDNSVKSPDIEKMVRQEESAFKGKYFGKDLSSIRGIKAWREAYSAFGAKPKEYKSSVEALAKRVLKGEQIPSINCLVDLYNYISIKYALPAGADDLGQVRGAIRLRYAGGGEPFMRIGGKENEPAEKGEVIYADGEGALCRRWNWRECERTKLTESAKSAAVYIESLNADDCLEDAVSELAALVEKHCRAKVKKFVV</sequence>
<dbReference type="EC" id="6.1.1.6" evidence="10"/>
<dbReference type="AlphaFoldDB" id="A0A7J4IY03"/>
<dbReference type="InterPro" id="IPR042078">
    <property type="entry name" value="Lys-tRNA-ligase_SC_fold"/>
</dbReference>
<evidence type="ECO:0000256" key="6">
    <source>
        <dbReference type="ARBA" id="ARBA00022840"/>
    </source>
</evidence>